<feature type="region of interest" description="Disordered" evidence="1">
    <location>
        <begin position="18"/>
        <end position="43"/>
    </location>
</feature>
<name>A0ABU7FMR5_9ACTN</name>
<dbReference type="EMBL" id="JAYWVC010000091">
    <property type="protein sequence ID" value="MED7824992.1"/>
    <property type="molecule type" value="Genomic_DNA"/>
</dbReference>
<evidence type="ECO:0000256" key="1">
    <source>
        <dbReference type="SAM" id="MobiDB-lite"/>
    </source>
</evidence>
<comment type="caution">
    <text evidence="2">The sequence shown here is derived from an EMBL/GenBank/DDBJ whole genome shotgun (WGS) entry which is preliminary data.</text>
</comment>
<keyword evidence="3" id="KW-1185">Reference proteome</keyword>
<evidence type="ECO:0000313" key="2">
    <source>
        <dbReference type="EMBL" id="MED7824992.1"/>
    </source>
</evidence>
<sequence>MQLTQLAALVRGQGLESGAGALEAGEVGDGKDSSPSLIQRGDS</sequence>
<dbReference type="RefSeq" id="WP_329509415.1">
    <property type="nucleotide sequence ID" value="NZ_BAAAYZ010000063.1"/>
</dbReference>
<dbReference type="Proteomes" id="UP001333996">
    <property type="component" value="Unassembled WGS sequence"/>
</dbReference>
<proteinExistence type="predicted"/>
<organism evidence="2 3">
    <name type="scientific">Streptomyces chiangmaiensis</name>
    <dbReference type="NCBI Taxonomy" id="766497"/>
    <lineage>
        <taxon>Bacteria</taxon>
        <taxon>Bacillati</taxon>
        <taxon>Actinomycetota</taxon>
        <taxon>Actinomycetes</taxon>
        <taxon>Kitasatosporales</taxon>
        <taxon>Streptomycetaceae</taxon>
        <taxon>Streptomyces</taxon>
    </lineage>
</organism>
<protein>
    <submittedName>
        <fullName evidence="2">Uncharacterized protein</fullName>
    </submittedName>
</protein>
<reference evidence="2" key="1">
    <citation type="submission" date="2024-01" db="EMBL/GenBank/DDBJ databases">
        <title>First draft genome sequence data of TA4-1, the type strain of Gram-positive actinobacterium Streptomyces chiangmaiensis.</title>
        <authorList>
            <person name="Yasawong M."/>
            <person name="Nantapong N."/>
        </authorList>
    </citation>
    <scope>NUCLEOTIDE SEQUENCE</scope>
    <source>
        <strain evidence="2">TA4-1</strain>
    </source>
</reference>
<accession>A0ABU7FMR5</accession>
<gene>
    <name evidence="2" type="ORF">VXC91_24120</name>
</gene>
<evidence type="ECO:0000313" key="3">
    <source>
        <dbReference type="Proteomes" id="UP001333996"/>
    </source>
</evidence>